<keyword evidence="5" id="KW-1185">Reference proteome</keyword>
<dbReference type="HOGENOM" id="CLU_019796_1_0_5"/>
<gene>
    <name evidence="4" type="ORF">RG540_PA08370</name>
</gene>
<reference evidence="5" key="1">
    <citation type="journal article" date="2014" name="BMC Genomics">
        <title>Genome sequencing of two Neorhizobium galegae strains reveals a noeT gene responsible for the unusual acetylation of the nodulation factors.</title>
        <authorList>
            <person name="Osterman J."/>
            <person name="Marsh J."/>
            <person name="Laine P.K."/>
            <person name="Zeng Z."/>
            <person name="Alatalo E."/>
            <person name="Sullivan J.T."/>
            <person name="Young J.P."/>
            <person name="Thomas-Oates J."/>
            <person name="Paulin L."/>
            <person name="Lindstrom K."/>
        </authorList>
    </citation>
    <scope>NUCLEOTIDE SEQUENCE [LARGE SCALE GENOMIC DNA]</scope>
    <source>
        <strain evidence="5">HAMBI 540</strain>
    </source>
</reference>
<evidence type="ECO:0000256" key="2">
    <source>
        <dbReference type="ARBA" id="ARBA00023027"/>
    </source>
</evidence>
<dbReference type="InterPro" id="IPR006140">
    <property type="entry name" value="D-isomer_DH_NAD-bd"/>
</dbReference>
<dbReference type="Pfam" id="PF02826">
    <property type="entry name" value="2-Hacid_dh_C"/>
    <property type="match status" value="1"/>
</dbReference>
<protein>
    <submittedName>
        <fullName evidence="4">D-isomer specific 2-hydroxyacid dehydrogenase, NAD-binding protein</fullName>
    </submittedName>
</protein>
<dbReference type="CDD" id="cd12164">
    <property type="entry name" value="GDH_like_2"/>
    <property type="match status" value="1"/>
</dbReference>
<evidence type="ECO:0000313" key="4">
    <source>
        <dbReference type="EMBL" id="CDN51513.1"/>
    </source>
</evidence>
<keyword evidence="2" id="KW-0520">NAD</keyword>
<dbReference type="Gene3D" id="3.40.50.720">
    <property type="entry name" value="NAD(P)-binding Rossmann-like Domain"/>
    <property type="match status" value="2"/>
</dbReference>
<dbReference type="GO" id="GO:0016491">
    <property type="term" value="F:oxidoreductase activity"/>
    <property type="evidence" value="ECO:0007669"/>
    <property type="project" value="UniProtKB-KW"/>
</dbReference>
<name>A0A068SZC3_NEOGA</name>
<keyword evidence="1" id="KW-0560">Oxidoreductase</keyword>
<dbReference type="PANTHER" id="PTHR43333:SF1">
    <property type="entry name" value="D-ISOMER SPECIFIC 2-HYDROXYACID DEHYDROGENASE NAD-BINDING DOMAIN-CONTAINING PROTEIN"/>
    <property type="match status" value="1"/>
</dbReference>
<dbReference type="KEGG" id="ngg:RG540_PA08370"/>
<evidence type="ECO:0000259" key="3">
    <source>
        <dbReference type="Pfam" id="PF02826"/>
    </source>
</evidence>
<organism evidence="4 5">
    <name type="scientific">Neorhizobium galegae bv. orientalis str. HAMBI 540</name>
    <dbReference type="NCBI Taxonomy" id="1028800"/>
    <lineage>
        <taxon>Bacteria</taxon>
        <taxon>Pseudomonadati</taxon>
        <taxon>Pseudomonadota</taxon>
        <taxon>Alphaproteobacteria</taxon>
        <taxon>Hyphomicrobiales</taxon>
        <taxon>Rhizobiaceae</taxon>
        <taxon>Rhizobium/Agrobacterium group</taxon>
        <taxon>Neorhizobium</taxon>
    </lineage>
</organism>
<dbReference type="SUPFAM" id="SSF51735">
    <property type="entry name" value="NAD(P)-binding Rossmann-fold domains"/>
    <property type="match status" value="1"/>
</dbReference>
<feature type="domain" description="D-isomer specific 2-hydroxyacid dehydrogenase NAD-binding" evidence="3">
    <location>
        <begin position="122"/>
        <end position="292"/>
    </location>
</feature>
<geneLocation type="plasmid" evidence="5">
    <name>II</name>
</geneLocation>
<dbReference type="PATRIC" id="fig|1028800.3.peg.5463"/>
<dbReference type="Proteomes" id="UP000028181">
    <property type="component" value="Plasmid pHAMBI540a"/>
</dbReference>
<proteinExistence type="predicted"/>
<keyword evidence="4" id="KW-0614">Plasmid</keyword>
<dbReference type="InterPro" id="IPR036291">
    <property type="entry name" value="NAD(P)-bd_dom_sf"/>
</dbReference>
<dbReference type="EMBL" id="HG938354">
    <property type="protein sequence ID" value="CDN51513.1"/>
    <property type="molecule type" value="Genomic_DNA"/>
</dbReference>
<accession>A0A068SZC3</accession>
<dbReference type="eggNOG" id="COG0111">
    <property type="taxonomic scope" value="Bacteria"/>
</dbReference>
<dbReference type="PANTHER" id="PTHR43333">
    <property type="entry name" value="2-HACID_DH_C DOMAIN-CONTAINING PROTEIN"/>
    <property type="match status" value="1"/>
</dbReference>
<dbReference type="SUPFAM" id="SSF52283">
    <property type="entry name" value="Formate/glycerate dehydrogenase catalytic domain-like"/>
    <property type="match status" value="1"/>
</dbReference>
<sequence length="327" mass="36079">MKRLVDIAVQNSNEQERSRTMTFLFNSDAVRGRIFQDAFAREIPDLPFSMDPATVEPEQVRYLMTWTVPENLARYRNLEVLFSTGAGIDQFRAASVPDHVKIVRMVEEGIVRMMQEYVVLGVLSLHRNLPAYLAQQQAEVWKVLPQAQAGERRIGVLGLGNLGQAVLERLKPFGFPLSGWSRSAREIAGIRCFSGEAGLKTMVAETDVLICLLPLTEETRGFLDAELFARLPAGAGLVHVGRGPQLDQDALLGALDSGHLSGAVIDVSDPEPLPPGHPIWHHPRILLTPHIASITQPHTAARAAIDNIKRLRAGLDPVGLIDRQRGY</sequence>
<dbReference type="AlphaFoldDB" id="A0A068SZC3"/>
<dbReference type="GO" id="GO:0051287">
    <property type="term" value="F:NAD binding"/>
    <property type="evidence" value="ECO:0007669"/>
    <property type="project" value="InterPro"/>
</dbReference>
<evidence type="ECO:0000313" key="5">
    <source>
        <dbReference type="Proteomes" id="UP000028181"/>
    </source>
</evidence>
<evidence type="ECO:0000256" key="1">
    <source>
        <dbReference type="ARBA" id="ARBA00023002"/>
    </source>
</evidence>